<dbReference type="Proteomes" id="UP001484535">
    <property type="component" value="Unassembled WGS sequence"/>
</dbReference>
<dbReference type="PANTHER" id="PTHR23514">
    <property type="entry name" value="BYPASS OF STOP CODON PROTEIN 6"/>
    <property type="match status" value="1"/>
</dbReference>
<feature type="transmembrane region" description="Helical" evidence="7">
    <location>
        <begin position="289"/>
        <end position="310"/>
    </location>
</feature>
<dbReference type="InterPro" id="IPR011701">
    <property type="entry name" value="MFS"/>
</dbReference>
<dbReference type="PROSITE" id="PS50850">
    <property type="entry name" value="MFS"/>
    <property type="match status" value="1"/>
</dbReference>
<name>A0ABV0CVU7_9SPHN</name>
<feature type="transmembrane region" description="Helical" evidence="7">
    <location>
        <begin position="98"/>
        <end position="123"/>
    </location>
</feature>
<keyword evidence="6 7" id="KW-0472">Membrane</keyword>
<evidence type="ECO:0000256" key="6">
    <source>
        <dbReference type="ARBA" id="ARBA00023136"/>
    </source>
</evidence>
<evidence type="ECO:0000313" key="9">
    <source>
        <dbReference type="EMBL" id="MEN7536984.1"/>
    </source>
</evidence>
<feature type="transmembrane region" description="Helical" evidence="7">
    <location>
        <begin position="236"/>
        <end position="257"/>
    </location>
</feature>
<comment type="caution">
    <text evidence="9">The sequence shown here is derived from an EMBL/GenBank/DDBJ whole genome shotgun (WGS) entry which is preliminary data.</text>
</comment>
<protein>
    <submittedName>
        <fullName evidence="9">MFS transporter</fullName>
    </submittedName>
</protein>
<evidence type="ECO:0000256" key="2">
    <source>
        <dbReference type="ARBA" id="ARBA00008335"/>
    </source>
</evidence>
<evidence type="ECO:0000256" key="4">
    <source>
        <dbReference type="ARBA" id="ARBA00022692"/>
    </source>
</evidence>
<dbReference type="EMBL" id="JBDLBR010000002">
    <property type="protein sequence ID" value="MEN7536984.1"/>
    <property type="molecule type" value="Genomic_DNA"/>
</dbReference>
<dbReference type="Pfam" id="PF07690">
    <property type="entry name" value="MFS_1"/>
    <property type="match status" value="1"/>
</dbReference>
<evidence type="ECO:0000256" key="1">
    <source>
        <dbReference type="ARBA" id="ARBA00004127"/>
    </source>
</evidence>
<evidence type="ECO:0000313" key="10">
    <source>
        <dbReference type="Proteomes" id="UP001484535"/>
    </source>
</evidence>
<keyword evidence="4 7" id="KW-0812">Transmembrane</keyword>
<feature type="transmembrane region" description="Helical" evidence="7">
    <location>
        <begin position="45"/>
        <end position="66"/>
    </location>
</feature>
<organism evidence="9 10">
    <name type="scientific">Aurantiacibacter flavus</name>
    <dbReference type="NCBI Taxonomy" id="3145232"/>
    <lineage>
        <taxon>Bacteria</taxon>
        <taxon>Pseudomonadati</taxon>
        <taxon>Pseudomonadota</taxon>
        <taxon>Alphaproteobacteria</taxon>
        <taxon>Sphingomonadales</taxon>
        <taxon>Erythrobacteraceae</taxon>
        <taxon>Aurantiacibacter</taxon>
    </lineage>
</organism>
<feature type="transmembrane region" description="Helical" evidence="7">
    <location>
        <begin position="264"/>
        <end position="283"/>
    </location>
</feature>
<feature type="transmembrane region" description="Helical" evidence="7">
    <location>
        <begin position="135"/>
        <end position="154"/>
    </location>
</feature>
<comment type="subcellular location">
    <subcellularLocation>
        <location evidence="1">Endomembrane system</location>
        <topology evidence="1">Multi-pass membrane protein</topology>
    </subcellularLocation>
</comment>
<dbReference type="SUPFAM" id="SSF103473">
    <property type="entry name" value="MFS general substrate transporter"/>
    <property type="match status" value="1"/>
</dbReference>
<keyword evidence="10" id="KW-1185">Reference proteome</keyword>
<dbReference type="InterPro" id="IPR020846">
    <property type="entry name" value="MFS_dom"/>
</dbReference>
<comment type="similarity">
    <text evidence="2">Belongs to the major facilitator superfamily.</text>
</comment>
<keyword evidence="3" id="KW-0813">Transport</keyword>
<proteinExistence type="inferred from homology"/>
<accession>A0ABV0CVU7</accession>
<evidence type="ECO:0000259" key="8">
    <source>
        <dbReference type="PROSITE" id="PS50850"/>
    </source>
</evidence>
<feature type="transmembrane region" description="Helical" evidence="7">
    <location>
        <begin position="201"/>
        <end position="224"/>
    </location>
</feature>
<feature type="domain" description="Major facilitator superfamily (MFS) profile" evidence="8">
    <location>
        <begin position="4"/>
        <end position="376"/>
    </location>
</feature>
<dbReference type="PANTHER" id="PTHR23514:SF3">
    <property type="entry name" value="BYPASS OF STOP CODON PROTEIN 6"/>
    <property type="match status" value="1"/>
</dbReference>
<evidence type="ECO:0000256" key="5">
    <source>
        <dbReference type="ARBA" id="ARBA00022989"/>
    </source>
</evidence>
<evidence type="ECO:0000256" key="7">
    <source>
        <dbReference type="SAM" id="Phobius"/>
    </source>
</evidence>
<feature type="transmembrane region" description="Helical" evidence="7">
    <location>
        <begin position="12"/>
        <end position="33"/>
    </location>
</feature>
<reference evidence="9 10" key="1">
    <citation type="submission" date="2024-05" db="EMBL/GenBank/DDBJ databases">
        <authorList>
            <person name="Park S."/>
        </authorList>
    </citation>
    <scope>NUCLEOTIDE SEQUENCE [LARGE SCALE GENOMIC DNA]</scope>
    <source>
        <strain evidence="9 10">DGU5</strain>
    </source>
</reference>
<dbReference type="RefSeq" id="WP_346784432.1">
    <property type="nucleotide sequence ID" value="NZ_JBDLBR010000002.1"/>
</dbReference>
<feature type="transmembrane region" description="Helical" evidence="7">
    <location>
        <begin position="73"/>
        <end position="92"/>
    </location>
</feature>
<feature type="transmembrane region" description="Helical" evidence="7">
    <location>
        <begin position="322"/>
        <end position="344"/>
    </location>
</feature>
<feature type="transmembrane region" description="Helical" evidence="7">
    <location>
        <begin position="160"/>
        <end position="180"/>
    </location>
</feature>
<feature type="transmembrane region" description="Helical" evidence="7">
    <location>
        <begin position="350"/>
        <end position="371"/>
    </location>
</feature>
<dbReference type="Gene3D" id="1.20.1250.20">
    <property type="entry name" value="MFS general substrate transporter like domains"/>
    <property type="match status" value="1"/>
</dbReference>
<gene>
    <name evidence="9" type="ORF">ABDJ38_07340</name>
</gene>
<dbReference type="InterPro" id="IPR036259">
    <property type="entry name" value="MFS_trans_sf"/>
</dbReference>
<keyword evidence="5 7" id="KW-1133">Transmembrane helix</keyword>
<evidence type="ECO:0000256" key="3">
    <source>
        <dbReference type="ARBA" id="ARBA00022448"/>
    </source>
</evidence>
<dbReference type="InterPro" id="IPR051788">
    <property type="entry name" value="MFS_Transporter"/>
</dbReference>
<sequence>MSPTLRVGATGFGLIALCYGFARFAFGLFLPQIDAELDLGSSLSGVISGGSFAGYCIAIIAAAALTERLGARIVAISAAMLAAIGMAGIALAPSPAFLAFAVIVAGLSTGLASPPMAAAVVAAVRADRQDATNTFINAGTSAGVALSGPIALAMNGQWRTTFAIFAGLAVVLAAVASVALPSTRGSASSIGLPRITKPLGSLIVATFLIGMASTAIWSFGGQLVSQNLGWGPTGTAILWSGIGTGGIIGAWAGSLVSRFGLQRIHLLFCGAVAATIAAVGSGVAMAGLVLASGALFGAAYVMLSGVYLIWGVQALPERPATGLTIGFLTLAIGQTVGASLFGLLLGGPGMGTAIIAFAAIAMAAGVVRPGFSPARA</sequence>